<evidence type="ECO:0000256" key="4">
    <source>
        <dbReference type="ARBA" id="ARBA00023163"/>
    </source>
</evidence>
<dbReference type="GO" id="GO:0005634">
    <property type="term" value="C:nucleus"/>
    <property type="evidence" value="ECO:0007669"/>
    <property type="project" value="TreeGrafter"/>
</dbReference>
<keyword evidence="2" id="KW-0805">Transcription regulation</keyword>
<feature type="domain" description="HTH APSES-type" evidence="6">
    <location>
        <begin position="240"/>
        <end position="348"/>
    </location>
</feature>
<keyword evidence="8" id="KW-1185">Reference proteome</keyword>
<evidence type="ECO:0000256" key="1">
    <source>
        <dbReference type="ARBA" id="ARBA00007247"/>
    </source>
</evidence>
<sequence length="515" mass="53266">MSTLHTQYSNGQTATSAAGASASVGIDAAHDAAAMGNSPASRDAVSAAASAAAAAAAIGGNGSVLQSADYSRSYNTMTPVNHGQMLPPPTQFHSQQSHTQHSHQTQHQQQQQHHHSLPSMDMNGHAAAAAVAGYQNSYGLADGTGAATGGMVNLMGSSTATSWGASPTSPLSPHSSAVAAAAAAAAAAATQQHQSTNSWYGTVYQHPQYSPTGQGMVMYHDSYATSPTATAAAYYPPRARLTTTLWEDEQTLVYQVDCRGICVARRHDDNMINGTKLLNVVGMSRGKRDGILKNEKGRRVVKVGPMHLKGVWIPFERARFLAEQFKVVDVLFPIFQPDPNSYLYGTLPINSPTTAAGLPASDPYSAAAGYSQLTRAQDAYDPNMVVGAVNTPTTTASSSTASHSHSASLSQAMAAGSAAAGMHHAQQQQQQQHHHSQQPSTQGLAISYIGSPSRLPASPPGALAGIGGSSTSLSSAAPLSPTSSYMDKGARYTPYGGGFTTAGAKQSMPGSKRGS</sequence>
<keyword evidence="4" id="KW-0804">Transcription</keyword>
<dbReference type="InterPro" id="IPR003163">
    <property type="entry name" value="Tscrpt_reg_HTH_APSES-type"/>
</dbReference>
<comment type="caution">
    <text evidence="7">The sequence shown here is derived from an EMBL/GenBank/DDBJ whole genome shotgun (WGS) entry which is preliminary data.</text>
</comment>
<dbReference type="InterPro" id="IPR018004">
    <property type="entry name" value="KilA/APSES_HTH"/>
</dbReference>
<gene>
    <name evidence="7" type="ORF">LPJ64_003900</name>
</gene>
<proteinExistence type="inferred from homology"/>
<dbReference type="AlphaFoldDB" id="A0A9W8CJ42"/>
<protein>
    <recommendedName>
        <fullName evidence="6">HTH APSES-type domain-containing protein</fullName>
    </recommendedName>
</protein>
<feature type="region of interest" description="Disordered" evidence="5">
    <location>
        <begin position="75"/>
        <end position="120"/>
    </location>
</feature>
<dbReference type="SUPFAM" id="SSF54616">
    <property type="entry name" value="DNA-binding domain of Mlu1-box binding protein MBP1"/>
    <property type="match status" value="1"/>
</dbReference>
<dbReference type="PANTHER" id="PTHR47792">
    <property type="entry name" value="PROTEIN SOK2-RELATED"/>
    <property type="match status" value="1"/>
</dbReference>
<feature type="compositionally biased region" description="Low complexity" evidence="5">
    <location>
        <begin position="391"/>
        <end position="431"/>
    </location>
</feature>
<feature type="compositionally biased region" description="Low complexity" evidence="5">
    <location>
        <begin position="469"/>
        <end position="484"/>
    </location>
</feature>
<dbReference type="GO" id="GO:0043565">
    <property type="term" value="F:sequence-specific DNA binding"/>
    <property type="evidence" value="ECO:0007669"/>
    <property type="project" value="TreeGrafter"/>
</dbReference>
<dbReference type="SMART" id="SM01252">
    <property type="entry name" value="KilA-N"/>
    <property type="match status" value="1"/>
</dbReference>
<keyword evidence="3" id="KW-0238">DNA-binding</keyword>
<dbReference type="Pfam" id="PF04383">
    <property type="entry name" value="KilA-N"/>
    <property type="match status" value="1"/>
</dbReference>
<evidence type="ECO:0000313" key="7">
    <source>
        <dbReference type="EMBL" id="KAJ1644409.1"/>
    </source>
</evidence>
<evidence type="ECO:0000256" key="5">
    <source>
        <dbReference type="SAM" id="MobiDB-lite"/>
    </source>
</evidence>
<evidence type="ECO:0000256" key="3">
    <source>
        <dbReference type="ARBA" id="ARBA00023125"/>
    </source>
</evidence>
<comment type="similarity">
    <text evidence="1">Belongs to the EFG1/PHD1/stuA family.</text>
</comment>
<feature type="region of interest" description="Disordered" evidence="5">
    <location>
        <begin position="391"/>
        <end position="515"/>
    </location>
</feature>
<feature type="compositionally biased region" description="Low complexity" evidence="5">
    <location>
        <begin position="93"/>
        <end position="111"/>
    </location>
</feature>
<accession>A0A9W8CJ42</accession>
<dbReference type="InterPro" id="IPR036887">
    <property type="entry name" value="HTH_APSES_sf"/>
</dbReference>
<organism evidence="7 8">
    <name type="scientific">Coemansia asiatica</name>
    <dbReference type="NCBI Taxonomy" id="1052880"/>
    <lineage>
        <taxon>Eukaryota</taxon>
        <taxon>Fungi</taxon>
        <taxon>Fungi incertae sedis</taxon>
        <taxon>Zoopagomycota</taxon>
        <taxon>Kickxellomycotina</taxon>
        <taxon>Kickxellomycetes</taxon>
        <taxon>Kickxellales</taxon>
        <taxon>Kickxellaceae</taxon>
        <taxon>Coemansia</taxon>
    </lineage>
</organism>
<feature type="non-terminal residue" evidence="7">
    <location>
        <position position="1"/>
    </location>
</feature>
<dbReference type="PROSITE" id="PS51299">
    <property type="entry name" value="HTH_APSES"/>
    <property type="match status" value="1"/>
</dbReference>
<dbReference type="GO" id="GO:0003700">
    <property type="term" value="F:DNA-binding transcription factor activity"/>
    <property type="evidence" value="ECO:0007669"/>
    <property type="project" value="TreeGrafter"/>
</dbReference>
<evidence type="ECO:0000313" key="8">
    <source>
        <dbReference type="Proteomes" id="UP001145021"/>
    </source>
</evidence>
<dbReference type="GO" id="GO:0045944">
    <property type="term" value="P:positive regulation of transcription by RNA polymerase II"/>
    <property type="evidence" value="ECO:0007669"/>
    <property type="project" value="TreeGrafter"/>
</dbReference>
<dbReference type="InterPro" id="IPR029790">
    <property type="entry name" value="EFG1/Phd1/StuA"/>
</dbReference>
<reference evidence="7" key="1">
    <citation type="submission" date="2022-07" db="EMBL/GenBank/DDBJ databases">
        <title>Phylogenomic reconstructions and comparative analyses of Kickxellomycotina fungi.</title>
        <authorList>
            <person name="Reynolds N.K."/>
            <person name="Stajich J.E."/>
            <person name="Barry K."/>
            <person name="Grigoriev I.V."/>
            <person name="Crous P."/>
            <person name="Smith M.E."/>
        </authorList>
    </citation>
    <scope>NUCLEOTIDE SEQUENCE</scope>
    <source>
        <strain evidence="7">NBRC 105413</strain>
    </source>
</reference>
<evidence type="ECO:0000259" key="6">
    <source>
        <dbReference type="PROSITE" id="PS51299"/>
    </source>
</evidence>
<dbReference type="Proteomes" id="UP001145021">
    <property type="component" value="Unassembled WGS sequence"/>
</dbReference>
<dbReference type="EMBL" id="JANBOH010000167">
    <property type="protein sequence ID" value="KAJ1644409.1"/>
    <property type="molecule type" value="Genomic_DNA"/>
</dbReference>
<evidence type="ECO:0000256" key="2">
    <source>
        <dbReference type="ARBA" id="ARBA00023015"/>
    </source>
</evidence>
<name>A0A9W8CJ42_9FUNG</name>
<dbReference type="PANTHER" id="PTHR47792:SF1">
    <property type="entry name" value="PROTEIN SOK2-RELATED"/>
    <property type="match status" value="1"/>
</dbReference>
<dbReference type="Gene3D" id="3.10.260.10">
    <property type="entry name" value="Transcription regulator HTH, APSES-type DNA-binding domain"/>
    <property type="match status" value="1"/>
</dbReference>